<dbReference type="SMART" id="SM00245">
    <property type="entry name" value="TSPc"/>
    <property type="match status" value="1"/>
</dbReference>
<dbReference type="SUPFAM" id="SSF52096">
    <property type="entry name" value="ClpP/crotonase"/>
    <property type="match status" value="1"/>
</dbReference>
<protein>
    <submittedName>
        <fullName evidence="2">S41 family peptidase</fullName>
    </submittedName>
</protein>
<evidence type="ECO:0000313" key="2">
    <source>
        <dbReference type="EMBL" id="GAA4829956.1"/>
    </source>
</evidence>
<dbReference type="Gene3D" id="3.30.750.44">
    <property type="match status" value="1"/>
</dbReference>
<dbReference type="EMBL" id="BAABJX010000022">
    <property type="protein sequence ID" value="GAA4829956.1"/>
    <property type="molecule type" value="Genomic_DNA"/>
</dbReference>
<proteinExistence type="predicted"/>
<feature type="domain" description="Tail specific protease" evidence="1">
    <location>
        <begin position="138"/>
        <end position="336"/>
    </location>
</feature>
<keyword evidence="3" id="KW-1185">Reference proteome</keyword>
<dbReference type="Proteomes" id="UP001500298">
    <property type="component" value="Unassembled WGS sequence"/>
</dbReference>
<evidence type="ECO:0000313" key="3">
    <source>
        <dbReference type="Proteomes" id="UP001500298"/>
    </source>
</evidence>
<dbReference type="CDD" id="cd07563">
    <property type="entry name" value="Peptidase_S41_IRBP"/>
    <property type="match status" value="1"/>
</dbReference>
<dbReference type="RefSeq" id="WP_345370422.1">
    <property type="nucleotide sequence ID" value="NZ_BAABJX010000022.1"/>
</dbReference>
<dbReference type="InterPro" id="IPR005151">
    <property type="entry name" value="Tail-specific_protease"/>
</dbReference>
<dbReference type="Pfam" id="PF03572">
    <property type="entry name" value="Peptidase_S41"/>
    <property type="match status" value="1"/>
</dbReference>
<accession>A0ABP9DA35</accession>
<dbReference type="InterPro" id="IPR029045">
    <property type="entry name" value="ClpP/crotonase-like_dom_sf"/>
</dbReference>
<dbReference type="InterPro" id="IPR028204">
    <property type="entry name" value="Tricorn_C1"/>
</dbReference>
<dbReference type="Gene3D" id="3.90.226.10">
    <property type="entry name" value="2-enoyl-CoA Hydratase, Chain A, domain 1"/>
    <property type="match status" value="1"/>
</dbReference>
<dbReference type="PANTHER" id="PTHR32060">
    <property type="entry name" value="TAIL-SPECIFIC PROTEASE"/>
    <property type="match status" value="1"/>
</dbReference>
<organism evidence="2 3">
    <name type="scientific">Algivirga pacifica</name>
    <dbReference type="NCBI Taxonomy" id="1162670"/>
    <lineage>
        <taxon>Bacteria</taxon>
        <taxon>Pseudomonadati</taxon>
        <taxon>Bacteroidota</taxon>
        <taxon>Cytophagia</taxon>
        <taxon>Cytophagales</taxon>
        <taxon>Flammeovirgaceae</taxon>
        <taxon>Algivirga</taxon>
    </lineage>
</organism>
<name>A0ABP9DA35_9BACT</name>
<evidence type="ECO:0000259" key="1">
    <source>
        <dbReference type="SMART" id="SM00245"/>
    </source>
</evidence>
<dbReference type="Pfam" id="PF14684">
    <property type="entry name" value="Tricorn_C1"/>
    <property type="match status" value="1"/>
</dbReference>
<gene>
    <name evidence="2" type="ORF">GCM10023331_14020</name>
</gene>
<reference evidence="3" key="1">
    <citation type="journal article" date="2019" name="Int. J. Syst. Evol. Microbiol.">
        <title>The Global Catalogue of Microorganisms (GCM) 10K type strain sequencing project: providing services to taxonomists for standard genome sequencing and annotation.</title>
        <authorList>
            <consortium name="The Broad Institute Genomics Platform"/>
            <consortium name="The Broad Institute Genome Sequencing Center for Infectious Disease"/>
            <person name="Wu L."/>
            <person name="Ma J."/>
        </authorList>
    </citation>
    <scope>NUCLEOTIDE SEQUENCE [LARGE SCALE GENOMIC DNA]</scope>
    <source>
        <strain evidence="3">JCM 18326</strain>
    </source>
</reference>
<comment type="caution">
    <text evidence="2">The sequence shown here is derived from an EMBL/GenBank/DDBJ whole genome shotgun (WGS) entry which is preliminary data.</text>
</comment>
<dbReference type="PANTHER" id="PTHR32060:SF30">
    <property type="entry name" value="CARBOXY-TERMINAL PROCESSING PROTEASE CTPA"/>
    <property type="match status" value="1"/>
</dbReference>
<sequence length="412" mass="47394">MKKFTFIFFILLLSFCFGCENIFFDRKPDENPKALFENMWTTIDQKYSFFQYKDIDWDAIRLQYNPLIQDDMSDDELFNVLGDMLNELQDWHVNLNSRTDISQYEGINRNEDENGFFTRFEQDFYDPNILEEQYFIQTNQADEDIKVANGFLHKIFTRTINGNTEKIGYLRFSSFSLLLDTKAFDEVSLRFRQENVKGVILDLRNNGGGFLSSAQNLAASIIQREDSDVAYSIYKSGPAHDDFTSPVAISITQRDTNNLFNFPVALLLNRNSYSASSFFAAFMRAPGFEHVRSFGNNTGGGSGLPSDYQLANGWNYRFSATRTYSPYINPSDIFIGEDQFITNSGSPLSHPNGGFDFEAGVPVEFPVSSEQFERYREEQLDYLMESTMRLLINNSTVEWQSLPKGSSIDFDL</sequence>